<dbReference type="InterPro" id="IPR036163">
    <property type="entry name" value="HMA_dom_sf"/>
</dbReference>
<evidence type="ECO:0000313" key="2">
    <source>
        <dbReference type="EMBL" id="SMO41540.1"/>
    </source>
</evidence>
<dbReference type="PROSITE" id="PS50846">
    <property type="entry name" value="HMA_2"/>
    <property type="match status" value="1"/>
</dbReference>
<name>A0A521B4D3_SACCC</name>
<dbReference type="Gene3D" id="3.30.70.100">
    <property type="match status" value="1"/>
</dbReference>
<dbReference type="GO" id="GO:0046872">
    <property type="term" value="F:metal ion binding"/>
    <property type="evidence" value="ECO:0007669"/>
    <property type="project" value="InterPro"/>
</dbReference>
<proteinExistence type="predicted"/>
<dbReference type="OrthoDB" id="9813965at2"/>
<dbReference type="InterPro" id="IPR006121">
    <property type="entry name" value="HMA_dom"/>
</dbReference>
<dbReference type="RefSeq" id="WP_142531996.1">
    <property type="nucleotide sequence ID" value="NZ_FXTB01000001.1"/>
</dbReference>
<dbReference type="Proteomes" id="UP000319040">
    <property type="component" value="Unassembled WGS sequence"/>
</dbReference>
<gene>
    <name evidence="2" type="ORF">SAMN06265379_101652</name>
</gene>
<evidence type="ECO:0000313" key="3">
    <source>
        <dbReference type="Proteomes" id="UP000319040"/>
    </source>
</evidence>
<dbReference type="Pfam" id="PF00403">
    <property type="entry name" value="HMA"/>
    <property type="match status" value="1"/>
</dbReference>
<protein>
    <submittedName>
        <fullName evidence="2">Copper chaperone CopZ</fullName>
    </submittedName>
</protein>
<dbReference type="PROSITE" id="PS51257">
    <property type="entry name" value="PROKAR_LIPOPROTEIN"/>
    <property type="match status" value="1"/>
</dbReference>
<sequence>MKTFLFLMLLFVVACQSPQKKQSQSTTHETIETNAVASEDAVIFELAVDGMTCTGCEQTVIKSVESLDGVQWVTASHANAKVMVALNKTKPDTASVRQKINDTGYQVAAITQKENATE</sequence>
<dbReference type="CDD" id="cd00371">
    <property type="entry name" value="HMA"/>
    <property type="match status" value="1"/>
</dbReference>
<reference evidence="2 3" key="1">
    <citation type="submission" date="2017-05" db="EMBL/GenBank/DDBJ databases">
        <authorList>
            <person name="Varghese N."/>
            <person name="Submissions S."/>
        </authorList>
    </citation>
    <scope>NUCLEOTIDE SEQUENCE [LARGE SCALE GENOMIC DNA]</scope>
    <source>
        <strain evidence="2 3">DSM 27040</strain>
    </source>
</reference>
<organism evidence="2 3">
    <name type="scientific">Saccharicrinis carchari</name>
    <dbReference type="NCBI Taxonomy" id="1168039"/>
    <lineage>
        <taxon>Bacteria</taxon>
        <taxon>Pseudomonadati</taxon>
        <taxon>Bacteroidota</taxon>
        <taxon>Bacteroidia</taxon>
        <taxon>Marinilabiliales</taxon>
        <taxon>Marinilabiliaceae</taxon>
        <taxon>Saccharicrinis</taxon>
    </lineage>
</organism>
<dbReference type="AlphaFoldDB" id="A0A521B4D3"/>
<dbReference type="EMBL" id="FXTB01000001">
    <property type="protein sequence ID" value="SMO41540.1"/>
    <property type="molecule type" value="Genomic_DNA"/>
</dbReference>
<keyword evidence="3" id="KW-1185">Reference proteome</keyword>
<accession>A0A521B4D3</accession>
<feature type="domain" description="HMA" evidence="1">
    <location>
        <begin position="42"/>
        <end position="108"/>
    </location>
</feature>
<dbReference type="SUPFAM" id="SSF55008">
    <property type="entry name" value="HMA, heavy metal-associated domain"/>
    <property type="match status" value="1"/>
</dbReference>
<evidence type="ECO:0000259" key="1">
    <source>
        <dbReference type="PROSITE" id="PS50846"/>
    </source>
</evidence>